<reference evidence="4 5" key="1">
    <citation type="submission" date="2021-05" db="EMBL/GenBank/DDBJ databases">
        <title>Genome Assembly of Synthetic Allotetraploid Brassica napus Reveals Homoeologous Exchanges between Subgenomes.</title>
        <authorList>
            <person name="Davis J.T."/>
        </authorList>
    </citation>
    <scope>NUCLEOTIDE SEQUENCE [LARGE SCALE GENOMIC DNA]</scope>
    <source>
        <strain evidence="5">cv. Da-Ae</strain>
        <tissue evidence="4">Seedling</tissue>
    </source>
</reference>
<dbReference type="InterPro" id="IPR002110">
    <property type="entry name" value="Ankyrin_rpt"/>
</dbReference>
<dbReference type="PANTHER" id="PTHR24180:SF45">
    <property type="entry name" value="POLY [ADP-RIBOSE] POLYMERASE TANKYRASE"/>
    <property type="match status" value="1"/>
</dbReference>
<gene>
    <name evidence="4" type="ORF">HID58_086587</name>
</gene>
<proteinExistence type="predicted"/>
<dbReference type="EMBL" id="JAGKQM010000019">
    <property type="protein sequence ID" value="KAH0858326.1"/>
    <property type="molecule type" value="Genomic_DNA"/>
</dbReference>
<dbReference type="PROSITE" id="PS50088">
    <property type="entry name" value="ANK_REPEAT"/>
    <property type="match status" value="4"/>
</dbReference>
<sequence>MEVETDDTKGQEPKQIRDEELFKAAESGDSSVFMSLSPQQLAKSLSFRNEDGRSLLHVSASFGHSQIVKLLSSVDESKTVINSKDDEGWAPLHSATSIGKAELVEILLTRGADVNVKNNGGRTALHYAASKGWLEIAQLLLTHGAKINITDKVGCTPLHRAASTGKTEVCEFLIEEGAEIDAMDKMGQTPLMHSVICDDRQVAFLLVRHGADVDVEDKEGYTLFPSFLSLKKSFTILTKKSNAMMQTKISSFSRPCFTLHETRAVHQPLVSMALPSSPSPFKHLLCKSTFPLAASLTLLLSPCTAEAGLMSGSPGIESVPGPELPKLEFLERFNAKNQKFYAENDSRFKESPILKKLLENSKLNKEKNERAIQDKYCLRGAEWGVGDCSTTGMTDEEKEQFITMLKKKTGIE</sequence>
<dbReference type="PROSITE" id="PS50297">
    <property type="entry name" value="ANK_REP_REGION"/>
    <property type="match status" value="4"/>
</dbReference>
<keyword evidence="5" id="KW-1185">Reference proteome</keyword>
<dbReference type="Proteomes" id="UP000824890">
    <property type="component" value="Unassembled WGS sequence"/>
</dbReference>
<evidence type="ECO:0000313" key="4">
    <source>
        <dbReference type="EMBL" id="KAH0858326.1"/>
    </source>
</evidence>
<dbReference type="SMART" id="SM00248">
    <property type="entry name" value="ANK"/>
    <property type="match status" value="5"/>
</dbReference>
<dbReference type="PANTHER" id="PTHR24180">
    <property type="entry name" value="CYCLIN-DEPENDENT KINASE INHIBITOR 2C-RELATED"/>
    <property type="match status" value="1"/>
</dbReference>
<keyword evidence="2 3" id="KW-0040">ANK repeat</keyword>
<dbReference type="Pfam" id="PF12796">
    <property type="entry name" value="Ank_2"/>
    <property type="match status" value="1"/>
</dbReference>
<dbReference type="PRINTS" id="PR01415">
    <property type="entry name" value="ANKYRIN"/>
</dbReference>
<name>A0ABQ7XTE6_BRANA</name>
<dbReference type="InterPro" id="IPR036770">
    <property type="entry name" value="Ankyrin_rpt-contain_sf"/>
</dbReference>
<evidence type="ECO:0008006" key="6">
    <source>
        <dbReference type="Google" id="ProtNLM"/>
    </source>
</evidence>
<keyword evidence="1" id="KW-0677">Repeat</keyword>
<comment type="caution">
    <text evidence="4">The sequence shown here is derived from an EMBL/GenBank/DDBJ whole genome shotgun (WGS) entry which is preliminary data.</text>
</comment>
<protein>
    <recommendedName>
        <fullName evidence="6">Ankyrin repeat family protein</fullName>
    </recommendedName>
</protein>
<dbReference type="Gene3D" id="1.25.40.20">
    <property type="entry name" value="Ankyrin repeat-containing domain"/>
    <property type="match status" value="2"/>
</dbReference>
<feature type="repeat" description="ANK" evidence="3">
    <location>
        <begin position="87"/>
        <end position="119"/>
    </location>
</feature>
<accession>A0ABQ7XTE6</accession>
<dbReference type="SUPFAM" id="SSF48403">
    <property type="entry name" value="Ankyrin repeat"/>
    <property type="match status" value="1"/>
</dbReference>
<evidence type="ECO:0000256" key="3">
    <source>
        <dbReference type="PROSITE-ProRule" id="PRU00023"/>
    </source>
</evidence>
<evidence type="ECO:0000256" key="2">
    <source>
        <dbReference type="ARBA" id="ARBA00023043"/>
    </source>
</evidence>
<organism evidence="4 5">
    <name type="scientific">Brassica napus</name>
    <name type="common">Rape</name>
    <dbReference type="NCBI Taxonomy" id="3708"/>
    <lineage>
        <taxon>Eukaryota</taxon>
        <taxon>Viridiplantae</taxon>
        <taxon>Streptophyta</taxon>
        <taxon>Embryophyta</taxon>
        <taxon>Tracheophyta</taxon>
        <taxon>Spermatophyta</taxon>
        <taxon>Magnoliopsida</taxon>
        <taxon>eudicotyledons</taxon>
        <taxon>Gunneridae</taxon>
        <taxon>Pentapetalae</taxon>
        <taxon>rosids</taxon>
        <taxon>malvids</taxon>
        <taxon>Brassicales</taxon>
        <taxon>Brassicaceae</taxon>
        <taxon>Brassiceae</taxon>
        <taxon>Brassica</taxon>
    </lineage>
</organism>
<evidence type="ECO:0000313" key="5">
    <source>
        <dbReference type="Proteomes" id="UP000824890"/>
    </source>
</evidence>
<feature type="repeat" description="ANK" evidence="3">
    <location>
        <begin position="153"/>
        <end position="185"/>
    </location>
</feature>
<dbReference type="InterPro" id="IPR051637">
    <property type="entry name" value="Ank_repeat_dom-contain_49"/>
</dbReference>
<feature type="repeat" description="ANK" evidence="3">
    <location>
        <begin position="120"/>
        <end position="152"/>
    </location>
</feature>
<dbReference type="Pfam" id="PF00023">
    <property type="entry name" value="Ank"/>
    <property type="match status" value="2"/>
</dbReference>
<feature type="repeat" description="ANK" evidence="3">
    <location>
        <begin position="186"/>
        <end position="218"/>
    </location>
</feature>
<evidence type="ECO:0000256" key="1">
    <source>
        <dbReference type="ARBA" id="ARBA00022737"/>
    </source>
</evidence>